<dbReference type="PANTHER" id="PTHR23088">
    <property type="entry name" value="NITRILASE-RELATED"/>
    <property type="match status" value="1"/>
</dbReference>
<dbReference type="PROSITE" id="PS50263">
    <property type="entry name" value="CN_HYDROLASE"/>
    <property type="match status" value="1"/>
</dbReference>
<evidence type="ECO:0000313" key="4">
    <source>
        <dbReference type="Proteomes" id="UP000660262"/>
    </source>
</evidence>
<dbReference type="PANTHER" id="PTHR23088:SF27">
    <property type="entry name" value="DEAMINATED GLUTATHIONE AMIDASE"/>
    <property type="match status" value="1"/>
</dbReference>
<dbReference type="InterPro" id="IPR036526">
    <property type="entry name" value="C-N_Hydrolase_sf"/>
</dbReference>
<keyword evidence="1" id="KW-0378">Hydrolase</keyword>
<dbReference type="InterPro" id="IPR045254">
    <property type="entry name" value="Nit1/2_C-N_Hydrolase"/>
</dbReference>
<dbReference type="EMBL" id="BNJQ01000011">
    <property type="protein sequence ID" value="GHP05745.1"/>
    <property type="molecule type" value="Genomic_DNA"/>
</dbReference>
<dbReference type="SUPFAM" id="SSF56317">
    <property type="entry name" value="Carbon-nitrogen hydrolase"/>
    <property type="match status" value="1"/>
</dbReference>
<dbReference type="OrthoDB" id="10250282at2759"/>
<dbReference type="Pfam" id="PF00795">
    <property type="entry name" value="CN_hydrolase"/>
    <property type="match status" value="1"/>
</dbReference>
<feature type="domain" description="CN hydrolase" evidence="2">
    <location>
        <begin position="4"/>
        <end position="275"/>
    </location>
</feature>
<keyword evidence="4" id="KW-1185">Reference proteome</keyword>
<evidence type="ECO:0000259" key="2">
    <source>
        <dbReference type="PROSITE" id="PS50263"/>
    </source>
</evidence>
<dbReference type="CDD" id="cd07572">
    <property type="entry name" value="nit"/>
    <property type="match status" value="1"/>
</dbReference>
<protein>
    <submittedName>
        <fullName evidence="3">Nitrilase</fullName>
    </submittedName>
</protein>
<evidence type="ECO:0000256" key="1">
    <source>
        <dbReference type="ARBA" id="ARBA00022801"/>
    </source>
</evidence>
<gene>
    <name evidence="3" type="ORF">PPROV_000449400</name>
</gene>
<dbReference type="Proteomes" id="UP000660262">
    <property type="component" value="Unassembled WGS sequence"/>
</dbReference>
<reference evidence="3" key="1">
    <citation type="submission" date="2020-10" db="EMBL/GenBank/DDBJ databases">
        <title>Unveiling of a novel bifunctional photoreceptor, Dualchrome1, isolated from a cosmopolitan green alga.</title>
        <authorList>
            <person name="Suzuki S."/>
            <person name="Kawachi M."/>
        </authorList>
    </citation>
    <scope>NUCLEOTIDE SEQUENCE</scope>
    <source>
        <strain evidence="3">NIES 2893</strain>
    </source>
</reference>
<sequence>MAMTQVAICQLRTTCSASENLRASSSLVAKCAHLGSQIIFLPENCCFMGTFPGESNGHATSMSASDPASLVAPYASLAKEHGVWLSLGGVQEDSGVPMEGSDPPKNKVNNSHVLIDPQGQVASVYRKIHLFDVDLSATGGPKLLESSFTNPGDPNQANVVPETPMGSLGLAICYDMRFPYLFQRLRFEKGADVLTAPSAYTVPTGRAHWHALLRSRAIENQCFMVAAAQVGRHWPGKRLSYGHSIIIDPWGAVVADLGGASNKTPVVPEDATLVPLDEDMLTAPTPDAEKVNDEESVEGAFVGAVVVNLTPETLASTRAKMPIASHRRPIA</sequence>
<name>A0A830HFM9_9CHLO</name>
<dbReference type="AlphaFoldDB" id="A0A830HFM9"/>
<comment type="caution">
    <text evidence="3">The sequence shown here is derived from an EMBL/GenBank/DDBJ whole genome shotgun (WGS) entry which is preliminary data.</text>
</comment>
<proteinExistence type="predicted"/>
<organism evidence="3 4">
    <name type="scientific">Pycnococcus provasolii</name>
    <dbReference type="NCBI Taxonomy" id="41880"/>
    <lineage>
        <taxon>Eukaryota</taxon>
        <taxon>Viridiplantae</taxon>
        <taxon>Chlorophyta</taxon>
        <taxon>Pseudoscourfieldiophyceae</taxon>
        <taxon>Pseudoscourfieldiales</taxon>
        <taxon>Pycnococcaceae</taxon>
        <taxon>Pycnococcus</taxon>
    </lineage>
</organism>
<dbReference type="GO" id="GO:0016811">
    <property type="term" value="F:hydrolase activity, acting on carbon-nitrogen (but not peptide) bonds, in linear amides"/>
    <property type="evidence" value="ECO:0007669"/>
    <property type="project" value="InterPro"/>
</dbReference>
<dbReference type="InterPro" id="IPR003010">
    <property type="entry name" value="C-N_Hydrolase"/>
</dbReference>
<accession>A0A830HFM9</accession>
<dbReference type="Gene3D" id="3.60.110.10">
    <property type="entry name" value="Carbon-nitrogen hydrolase"/>
    <property type="match status" value="1"/>
</dbReference>
<evidence type="ECO:0000313" key="3">
    <source>
        <dbReference type="EMBL" id="GHP05745.1"/>
    </source>
</evidence>